<accession>A0A2P5APY0</accession>
<gene>
    <name evidence="2" type="ORF">PanWU01x14_311240</name>
</gene>
<feature type="region of interest" description="Disordered" evidence="1">
    <location>
        <begin position="59"/>
        <end position="93"/>
    </location>
</feature>
<sequence>MLLVVDDSPRGKAFNQQPPTTHSGQPKPCCSWWTTVQEATLARGNFSRSAIHLITKLQLPPPSREGDSADSMPKDLRMLHKRSSALLSSSQIK</sequence>
<organism evidence="2 3">
    <name type="scientific">Parasponia andersonii</name>
    <name type="common">Sponia andersonii</name>
    <dbReference type="NCBI Taxonomy" id="3476"/>
    <lineage>
        <taxon>Eukaryota</taxon>
        <taxon>Viridiplantae</taxon>
        <taxon>Streptophyta</taxon>
        <taxon>Embryophyta</taxon>
        <taxon>Tracheophyta</taxon>
        <taxon>Spermatophyta</taxon>
        <taxon>Magnoliopsida</taxon>
        <taxon>eudicotyledons</taxon>
        <taxon>Gunneridae</taxon>
        <taxon>Pentapetalae</taxon>
        <taxon>rosids</taxon>
        <taxon>fabids</taxon>
        <taxon>Rosales</taxon>
        <taxon>Cannabaceae</taxon>
        <taxon>Parasponia</taxon>
    </lineage>
</organism>
<feature type="compositionally biased region" description="Polar residues" evidence="1">
    <location>
        <begin position="14"/>
        <end position="24"/>
    </location>
</feature>
<dbReference type="EMBL" id="JXTB01000490">
    <property type="protein sequence ID" value="PON38618.1"/>
    <property type="molecule type" value="Genomic_DNA"/>
</dbReference>
<evidence type="ECO:0000256" key="1">
    <source>
        <dbReference type="SAM" id="MobiDB-lite"/>
    </source>
</evidence>
<dbReference type="AlphaFoldDB" id="A0A2P5APY0"/>
<dbReference type="Proteomes" id="UP000237105">
    <property type="component" value="Unassembled WGS sequence"/>
</dbReference>
<feature type="region of interest" description="Disordered" evidence="1">
    <location>
        <begin position="1"/>
        <end position="27"/>
    </location>
</feature>
<keyword evidence="3" id="KW-1185">Reference proteome</keyword>
<name>A0A2P5APY0_PARAD</name>
<feature type="compositionally biased region" description="Basic and acidic residues" evidence="1">
    <location>
        <begin position="64"/>
        <end position="78"/>
    </location>
</feature>
<evidence type="ECO:0000313" key="3">
    <source>
        <dbReference type="Proteomes" id="UP000237105"/>
    </source>
</evidence>
<protein>
    <submittedName>
        <fullName evidence="2">Uncharacterized protein</fullName>
    </submittedName>
</protein>
<reference evidence="3" key="1">
    <citation type="submission" date="2016-06" db="EMBL/GenBank/DDBJ databases">
        <title>Parallel loss of symbiosis genes in relatives of nitrogen-fixing non-legume Parasponia.</title>
        <authorList>
            <person name="Van Velzen R."/>
            <person name="Holmer R."/>
            <person name="Bu F."/>
            <person name="Rutten L."/>
            <person name="Van Zeijl A."/>
            <person name="Liu W."/>
            <person name="Santuari L."/>
            <person name="Cao Q."/>
            <person name="Sharma T."/>
            <person name="Shen D."/>
            <person name="Roswanjaya Y."/>
            <person name="Wardhani T."/>
            <person name="Kalhor M.S."/>
            <person name="Jansen J."/>
            <person name="Van den Hoogen J."/>
            <person name="Gungor B."/>
            <person name="Hartog M."/>
            <person name="Hontelez J."/>
            <person name="Verver J."/>
            <person name="Yang W.-C."/>
            <person name="Schijlen E."/>
            <person name="Repin R."/>
            <person name="Schilthuizen M."/>
            <person name="Schranz E."/>
            <person name="Heidstra R."/>
            <person name="Miyata K."/>
            <person name="Fedorova E."/>
            <person name="Kohlen W."/>
            <person name="Bisseling T."/>
            <person name="Smit S."/>
            <person name="Geurts R."/>
        </authorList>
    </citation>
    <scope>NUCLEOTIDE SEQUENCE [LARGE SCALE GENOMIC DNA]</scope>
    <source>
        <strain evidence="3">cv. WU1-14</strain>
    </source>
</reference>
<comment type="caution">
    <text evidence="2">The sequence shown here is derived from an EMBL/GenBank/DDBJ whole genome shotgun (WGS) entry which is preliminary data.</text>
</comment>
<proteinExistence type="predicted"/>
<evidence type="ECO:0000313" key="2">
    <source>
        <dbReference type="EMBL" id="PON38618.1"/>
    </source>
</evidence>